<comment type="caution">
    <text evidence="1">The sequence shown here is derived from an EMBL/GenBank/DDBJ whole genome shotgun (WGS) entry which is preliminary data.</text>
</comment>
<sequence length="380" mass="44161">MNIIKLLGIEYKEDIISNFIVGLINESKAFRTSFFKNIVKIENIDNFKIKAHTRITTSFGIPDIIISLESDNASKLVIIENKLKAEEGLNQTLRYSNEKCIKELAEDKRIFNNSNKSIELRFLFLTLIPEQTPTGSAFENITYKNILEKINIEIEDIILNGVYKDFLKVINEFYSGLEINENGKLLEYLSRDEDSERVFIKFKNIMKDIKNIEEINMSDIGKISGSGRMSFYTKVYKANWIGKDIANLNNDKYSVTENSYDIHIEPSFDVFNNKISLPLHYETRPYIPSKRLKDKTSKAEYQSYINKRNLIKGLVHKKIYSMKDENIKTYNGSNQIAYVKINIDKNTTVSDFKILIKKYIVIIADIVDSCLVEYIKYNEK</sequence>
<reference evidence="1 2" key="1">
    <citation type="submission" date="2020-04" db="EMBL/GenBank/DDBJ databases">
        <authorList>
            <person name="Hitch T.C.A."/>
            <person name="Wylensek D."/>
            <person name="Clavel T."/>
        </authorList>
    </citation>
    <scope>NUCLEOTIDE SEQUENCE [LARGE SCALE GENOMIC DNA]</scope>
    <source>
        <strain evidence="1 2">Med78_4-601-WT-2</strain>
    </source>
</reference>
<dbReference type="Proteomes" id="UP000573963">
    <property type="component" value="Unassembled WGS sequence"/>
</dbReference>
<dbReference type="RefSeq" id="WP_168932357.1">
    <property type="nucleotide sequence ID" value="NZ_JABAFD010000006.1"/>
</dbReference>
<organism evidence="1 2">
    <name type="scientific">Paraclostridium bifermentans</name>
    <name type="common">Clostridium bifermentans</name>
    <dbReference type="NCBI Taxonomy" id="1490"/>
    <lineage>
        <taxon>Bacteria</taxon>
        <taxon>Bacillati</taxon>
        <taxon>Bacillota</taxon>
        <taxon>Clostridia</taxon>
        <taxon>Peptostreptococcales</taxon>
        <taxon>Peptostreptococcaceae</taxon>
        <taxon>Paraclostridium</taxon>
    </lineage>
</organism>
<proteinExistence type="predicted"/>
<name>A0AA44DM29_PARBF</name>
<evidence type="ECO:0000313" key="1">
    <source>
        <dbReference type="EMBL" id="NME10026.1"/>
    </source>
</evidence>
<evidence type="ECO:0000313" key="2">
    <source>
        <dbReference type="Proteomes" id="UP000573963"/>
    </source>
</evidence>
<protein>
    <submittedName>
        <fullName evidence="1">PD-(D/E)XK nuclease family protein</fullName>
    </submittedName>
</protein>
<accession>A0AA44DM29</accession>
<gene>
    <name evidence="1" type="ORF">HF875_10875</name>
</gene>
<dbReference type="AlphaFoldDB" id="A0AA44DM29"/>
<dbReference type="EMBL" id="JABAFD010000006">
    <property type="protein sequence ID" value="NME10026.1"/>
    <property type="molecule type" value="Genomic_DNA"/>
</dbReference>